<dbReference type="Proteomes" id="UP001623592">
    <property type="component" value="Unassembled WGS sequence"/>
</dbReference>
<dbReference type="RefSeq" id="WP_406785542.1">
    <property type="nucleotide sequence ID" value="NZ_JBJIAA010000001.1"/>
</dbReference>
<evidence type="ECO:0000313" key="2">
    <source>
        <dbReference type="Proteomes" id="UP001623592"/>
    </source>
</evidence>
<keyword evidence="2" id="KW-1185">Reference proteome</keyword>
<dbReference type="InterPro" id="IPR038628">
    <property type="entry name" value="XkdM-like_sf"/>
</dbReference>
<organism evidence="1 2">
    <name type="scientific">Clostridium neuense</name>
    <dbReference type="NCBI Taxonomy" id="1728934"/>
    <lineage>
        <taxon>Bacteria</taxon>
        <taxon>Bacillati</taxon>
        <taxon>Bacillota</taxon>
        <taxon>Clostridia</taxon>
        <taxon>Eubacteriales</taxon>
        <taxon>Clostridiaceae</taxon>
        <taxon>Clostridium</taxon>
    </lineage>
</organism>
<dbReference type="SUPFAM" id="SSF69279">
    <property type="entry name" value="Phage tail proteins"/>
    <property type="match status" value="1"/>
</dbReference>
<sequence>MAYDSQKTISGTEGEVWIDGDYISEVTALQAKVTLTKEEVKMCKARGKKYKVTGYEGKGTLKLNKVNSRMLIKFGDAIKAGHTITCTIISKLDDPDSEGTERIAIKDATFDELPLSDWEAKKMVTESIPFTFSDYEIYDTVPVL</sequence>
<reference evidence="1 2" key="1">
    <citation type="submission" date="2024-11" db="EMBL/GenBank/DDBJ databases">
        <authorList>
            <person name="Heng Y.C."/>
            <person name="Lim A.C.H."/>
            <person name="Lee J.K.Y."/>
            <person name="Kittelmann S."/>
        </authorList>
    </citation>
    <scope>NUCLEOTIDE SEQUENCE [LARGE SCALE GENOMIC DNA]</scope>
    <source>
        <strain evidence="1 2">WILCCON 0114</strain>
    </source>
</reference>
<dbReference type="EMBL" id="JBJIAA010000001">
    <property type="protein sequence ID" value="MFL0248863.1"/>
    <property type="molecule type" value="Genomic_DNA"/>
</dbReference>
<accession>A0ABW8T8P0</accession>
<proteinExistence type="predicted"/>
<dbReference type="InterPro" id="IPR018989">
    <property type="entry name" value="DUF2001"/>
</dbReference>
<gene>
    <name evidence="1" type="ORF">ACJDT4_00390</name>
</gene>
<protein>
    <submittedName>
        <fullName evidence="1">Phage tail tube protein</fullName>
    </submittedName>
</protein>
<name>A0ABW8T8P0_9CLOT</name>
<evidence type="ECO:0000313" key="1">
    <source>
        <dbReference type="EMBL" id="MFL0248863.1"/>
    </source>
</evidence>
<dbReference type="Gene3D" id="2.30.110.40">
    <property type="entry name" value="Phage tail tube protein"/>
    <property type="match status" value="1"/>
</dbReference>
<dbReference type="Pfam" id="PF09393">
    <property type="entry name" value="DUF2001"/>
    <property type="match status" value="1"/>
</dbReference>
<comment type="caution">
    <text evidence="1">The sequence shown here is derived from an EMBL/GenBank/DDBJ whole genome shotgun (WGS) entry which is preliminary data.</text>
</comment>